<evidence type="ECO:0000256" key="1">
    <source>
        <dbReference type="SAM" id="Phobius"/>
    </source>
</evidence>
<keyword evidence="1" id="KW-1133">Transmembrane helix</keyword>
<dbReference type="EMBL" id="JABBZM010000120">
    <property type="protein sequence ID" value="NMV42228.1"/>
    <property type="molecule type" value="Genomic_DNA"/>
</dbReference>
<dbReference type="AlphaFoldDB" id="A0A848PFF3"/>
<protein>
    <submittedName>
        <fullName evidence="2">Cold shock domain-containing protein</fullName>
    </submittedName>
</protein>
<feature type="transmembrane region" description="Helical" evidence="1">
    <location>
        <begin position="12"/>
        <end position="31"/>
    </location>
</feature>
<comment type="caution">
    <text evidence="2">The sequence shown here is derived from an EMBL/GenBank/DDBJ whole genome shotgun (WGS) entry which is preliminary data.</text>
</comment>
<organism evidence="2 3">
    <name type="scientific">Ralstonia insidiosa</name>
    <dbReference type="NCBI Taxonomy" id="190721"/>
    <lineage>
        <taxon>Bacteria</taxon>
        <taxon>Pseudomonadati</taxon>
        <taxon>Pseudomonadota</taxon>
        <taxon>Betaproteobacteria</taxon>
        <taxon>Burkholderiales</taxon>
        <taxon>Burkholderiaceae</taxon>
        <taxon>Ralstonia</taxon>
    </lineage>
</organism>
<feature type="non-terminal residue" evidence="2">
    <location>
        <position position="1"/>
    </location>
</feature>
<proteinExistence type="predicted"/>
<evidence type="ECO:0000313" key="3">
    <source>
        <dbReference type="Proteomes" id="UP000575469"/>
    </source>
</evidence>
<keyword evidence="1" id="KW-0472">Membrane</keyword>
<keyword evidence="1" id="KW-0812">Transmembrane</keyword>
<gene>
    <name evidence="2" type="ORF">HGR00_30510</name>
</gene>
<sequence>ILDDLGDIFWGMIRNIAVAIIDTATAIVIEIKKSKKK</sequence>
<accession>A0A848PFF3</accession>
<name>A0A848PFF3_9RALS</name>
<dbReference type="Proteomes" id="UP000575469">
    <property type="component" value="Unassembled WGS sequence"/>
</dbReference>
<reference evidence="2 3" key="1">
    <citation type="submission" date="2020-04" db="EMBL/GenBank/DDBJ databases">
        <title>Ralstonia insidiosa genome sequencing and assembly.</title>
        <authorList>
            <person name="Martins R.C.R."/>
            <person name="Perdigao-Neto L.V."/>
            <person name="Levin A.S.S."/>
            <person name="Costa S.F."/>
        </authorList>
    </citation>
    <scope>NUCLEOTIDE SEQUENCE [LARGE SCALE GENOMIC DNA]</scope>
    <source>
        <strain evidence="2 3">5047</strain>
    </source>
</reference>
<evidence type="ECO:0000313" key="2">
    <source>
        <dbReference type="EMBL" id="NMV42228.1"/>
    </source>
</evidence>